<keyword evidence="3" id="KW-1185">Reference proteome</keyword>
<evidence type="ECO:0000313" key="3">
    <source>
        <dbReference type="Proteomes" id="UP000187406"/>
    </source>
</evidence>
<accession>A0A1Q3D572</accession>
<dbReference type="EMBL" id="BDDD01004425">
    <property type="protein sequence ID" value="GAV87647.1"/>
    <property type="molecule type" value="Genomic_DNA"/>
</dbReference>
<comment type="caution">
    <text evidence="2">The sequence shown here is derived from an EMBL/GenBank/DDBJ whole genome shotgun (WGS) entry which is preliminary data.</text>
</comment>
<dbReference type="InterPro" id="IPR010733">
    <property type="entry name" value="DUF1308"/>
</dbReference>
<dbReference type="AlphaFoldDB" id="A0A1Q3D572"/>
<feature type="domain" description="DUF1308" evidence="1">
    <location>
        <begin position="292"/>
        <end position="389"/>
    </location>
</feature>
<sequence length="392" mass="43535">MEEVEVAKKRCKVVIDRIEKLPASTNITPSSKLTLLRLAHSEHSFLSRFPCSTPLSVNIGHLEAVVHILHQPFITGVSRVCKPIPHLHVKTNHEINNDSSSFKGVYVDVVCTLNRNPVWIIVSDRNPNYINWHASHKRMGLKLRIQQVIAAARSSQSLKPSAIILFFSKGIGNFVHDKLRDKFGASELGLEFSFNLFGFSEEIEGEWINVLARSFNEACACEIKVDSVSISVAGVRGSFTRAAGPQLRQECAQVYSADAFTSLLSRMNSCSMSLKNEQSASTKYFGGEANLINFDTTALVALISGISNGCTVKLLATLESELRRLFKGNFEFMMGQVLSEIQNPMLVELGGVIPEKRGFVCEIVYTEFKELVSMYGGPNEKLRAKQLLECLM</sequence>
<dbReference type="PANTHER" id="PTHR13379:SF0">
    <property type="entry name" value="UPF0415 PROTEIN C7ORF25"/>
    <property type="match status" value="1"/>
</dbReference>
<dbReference type="PANTHER" id="PTHR13379">
    <property type="entry name" value="UNCHARACTERIZED DUF1308"/>
    <property type="match status" value="1"/>
</dbReference>
<dbReference type="Pfam" id="PF07000">
    <property type="entry name" value="DUF1308"/>
    <property type="match status" value="1"/>
</dbReference>
<dbReference type="InParanoid" id="A0A1Q3D572"/>
<evidence type="ECO:0000259" key="1">
    <source>
        <dbReference type="Pfam" id="PF07000"/>
    </source>
</evidence>
<feature type="non-terminal residue" evidence="2">
    <location>
        <position position="392"/>
    </location>
</feature>
<protein>
    <submittedName>
        <fullName evidence="2">DUF1308 domain-containing protein</fullName>
    </submittedName>
</protein>
<organism evidence="2 3">
    <name type="scientific">Cephalotus follicularis</name>
    <name type="common">Albany pitcher plant</name>
    <dbReference type="NCBI Taxonomy" id="3775"/>
    <lineage>
        <taxon>Eukaryota</taxon>
        <taxon>Viridiplantae</taxon>
        <taxon>Streptophyta</taxon>
        <taxon>Embryophyta</taxon>
        <taxon>Tracheophyta</taxon>
        <taxon>Spermatophyta</taxon>
        <taxon>Magnoliopsida</taxon>
        <taxon>eudicotyledons</taxon>
        <taxon>Gunneridae</taxon>
        <taxon>Pentapetalae</taxon>
        <taxon>rosids</taxon>
        <taxon>fabids</taxon>
        <taxon>Oxalidales</taxon>
        <taxon>Cephalotaceae</taxon>
        <taxon>Cephalotus</taxon>
    </lineage>
</organism>
<dbReference type="FunCoup" id="A0A1Q3D572">
    <property type="interactions" value="1437"/>
</dbReference>
<reference evidence="3" key="1">
    <citation type="submission" date="2016-04" db="EMBL/GenBank/DDBJ databases">
        <title>Cephalotus genome sequencing.</title>
        <authorList>
            <person name="Fukushima K."/>
            <person name="Hasebe M."/>
            <person name="Fang X."/>
        </authorList>
    </citation>
    <scope>NUCLEOTIDE SEQUENCE [LARGE SCALE GENOMIC DNA]</scope>
    <source>
        <strain evidence="3">cv. St1</strain>
    </source>
</reference>
<dbReference type="OrthoDB" id="441890at2759"/>
<evidence type="ECO:0000313" key="2">
    <source>
        <dbReference type="EMBL" id="GAV87647.1"/>
    </source>
</evidence>
<name>A0A1Q3D572_CEPFO</name>
<dbReference type="Proteomes" id="UP000187406">
    <property type="component" value="Unassembled WGS sequence"/>
</dbReference>
<dbReference type="STRING" id="3775.A0A1Q3D572"/>
<proteinExistence type="predicted"/>
<gene>
    <name evidence="2" type="ORF">CFOL_v3_31073</name>
</gene>